<feature type="transmembrane region" description="Helical" evidence="1">
    <location>
        <begin position="178"/>
        <end position="200"/>
    </location>
</feature>
<feature type="transmembrane region" description="Helical" evidence="1">
    <location>
        <begin position="259"/>
        <end position="280"/>
    </location>
</feature>
<evidence type="ECO:0000259" key="2">
    <source>
        <dbReference type="Pfam" id="PF19124"/>
    </source>
</evidence>
<proteinExistence type="predicted"/>
<accession>A0A6N3DH95</accession>
<protein>
    <recommendedName>
        <fullName evidence="2">DUF5808 domain-containing protein</fullName>
    </recommendedName>
</protein>
<keyword evidence="1" id="KW-0812">Transmembrane</keyword>
<sequence>MNNLEEILVGNITLIVLGIISYYLNSFSNSGLFFGIRIPKKFIEYDEIVELERKYKKTVITLYLSISISFNILSFGFTENKEVVSQLLSIFMVGCILINSGIFALYNKKIRNLKEKNNWNYKNNTVAVDTSLRKPKKDDKYKPLPSFIFIVPIFIPLIIVILTFLRQDNLRYVSLHELYRLPINMLAMVIVIYIMARVSLSSRIDINSTNLKSTIYKKKILKMLFSIIFLVTEIGLIILNSIKQLGLIYTFDTSRVESILNILIAIIMIGFLILIILMGSKGRISIDKEKTEEEVYNNDDKYWVLGMFYYNRKDPSFMIEKRAGIGYTVNFGNPKALIFFVILILFVIFISKI</sequence>
<dbReference type="AlphaFoldDB" id="A0A6N3DH95"/>
<gene>
    <name evidence="3" type="ORF">CTLFYP3_01870</name>
</gene>
<evidence type="ECO:0000256" key="1">
    <source>
        <dbReference type="SAM" id="Phobius"/>
    </source>
</evidence>
<name>A0A6N3DH95_9CLOT</name>
<feature type="transmembrane region" description="Helical" evidence="1">
    <location>
        <begin position="331"/>
        <end position="350"/>
    </location>
</feature>
<feature type="transmembrane region" description="Helical" evidence="1">
    <location>
        <begin position="12"/>
        <end position="38"/>
    </location>
</feature>
<dbReference type="InterPro" id="IPR043831">
    <property type="entry name" value="DUF5808"/>
</dbReference>
<dbReference type="RefSeq" id="WP_156626336.1">
    <property type="nucleotide sequence ID" value="NZ_CACRTO010000019.1"/>
</dbReference>
<feature type="transmembrane region" description="Helical" evidence="1">
    <location>
        <begin position="220"/>
        <end position="239"/>
    </location>
</feature>
<dbReference type="Pfam" id="PF19124">
    <property type="entry name" value="DUF5808"/>
    <property type="match status" value="1"/>
</dbReference>
<evidence type="ECO:0000313" key="3">
    <source>
        <dbReference type="EMBL" id="VYU25077.1"/>
    </source>
</evidence>
<feature type="transmembrane region" description="Helical" evidence="1">
    <location>
        <begin position="144"/>
        <end position="166"/>
    </location>
</feature>
<organism evidence="3">
    <name type="scientific">Clostridium tertium</name>
    <dbReference type="NCBI Taxonomy" id="1559"/>
    <lineage>
        <taxon>Bacteria</taxon>
        <taxon>Bacillati</taxon>
        <taxon>Bacillota</taxon>
        <taxon>Clostridia</taxon>
        <taxon>Eubacteriales</taxon>
        <taxon>Clostridiaceae</taxon>
        <taxon>Clostridium</taxon>
    </lineage>
</organism>
<keyword evidence="1" id="KW-1133">Transmembrane helix</keyword>
<feature type="transmembrane region" description="Helical" evidence="1">
    <location>
        <begin position="83"/>
        <end position="106"/>
    </location>
</feature>
<keyword evidence="1" id="KW-0472">Membrane</keyword>
<feature type="domain" description="DUF5808" evidence="2">
    <location>
        <begin position="312"/>
        <end position="336"/>
    </location>
</feature>
<reference evidence="3" key="1">
    <citation type="submission" date="2019-11" db="EMBL/GenBank/DDBJ databases">
        <authorList>
            <person name="Feng L."/>
        </authorList>
    </citation>
    <scope>NUCLEOTIDE SEQUENCE</scope>
    <source>
        <strain evidence="3">CTertiumLFYP3</strain>
    </source>
</reference>
<dbReference type="EMBL" id="CACRTO010000019">
    <property type="protein sequence ID" value="VYU25077.1"/>
    <property type="molecule type" value="Genomic_DNA"/>
</dbReference>